<dbReference type="InterPro" id="IPR005135">
    <property type="entry name" value="Endo/exonuclease/phosphatase"/>
</dbReference>
<keyword evidence="2" id="KW-0540">Nuclease</keyword>
<protein>
    <submittedName>
        <fullName evidence="2">Endonuclease/exonuclease/phosphatase family protein</fullName>
    </submittedName>
</protein>
<organism evidence="2 3">
    <name type="scientific">Waltera intestinalis</name>
    <dbReference type="NCBI Taxonomy" id="2606635"/>
    <lineage>
        <taxon>Bacteria</taxon>
        <taxon>Bacillati</taxon>
        <taxon>Bacillota</taxon>
        <taxon>Clostridia</taxon>
        <taxon>Lachnospirales</taxon>
        <taxon>Lachnospiraceae</taxon>
        <taxon>Waltera</taxon>
    </lineage>
</organism>
<gene>
    <name evidence="2" type="ORF">FYJ59_13645</name>
</gene>
<proteinExistence type="predicted"/>
<evidence type="ECO:0000313" key="3">
    <source>
        <dbReference type="Proteomes" id="UP000476055"/>
    </source>
</evidence>
<dbReference type="Pfam" id="PF03372">
    <property type="entry name" value="Exo_endo_phos"/>
    <property type="match status" value="1"/>
</dbReference>
<dbReference type="SUPFAM" id="SSF56219">
    <property type="entry name" value="DNase I-like"/>
    <property type="match status" value="1"/>
</dbReference>
<reference evidence="2 3" key="1">
    <citation type="submission" date="2019-08" db="EMBL/GenBank/DDBJ databases">
        <title>In-depth cultivation of the pig gut microbiome towards novel bacterial diversity and tailored functional studies.</title>
        <authorList>
            <person name="Wylensek D."/>
            <person name="Hitch T.C.A."/>
            <person name="Clavel T."/>
        </authorList>
    </citation>
    <scope>NUCLEOTIDE SEQUENCE [LARGE SCALE GENOMIC DNA]</scope>
    <source>
        <strain evidence="2 3">WCA3-601-WT-6H</strain>
    </source>
</reference>
<evidence type="ECO:0000259" key="1">
    <source>
        <dbReference type="Pfam" id="PF03372"/>
    </source>
</evidence>
<dbReference type="AlphaFoldDB" id="A0A6L5YLH4"/>
<dbReference type="GO" id="GO:0004519">
    <property type="term" value="F:endonuclease activity"/>
    <property type="evidence" value="ECO:0007669"/>
    <property type="project" value="UniProtKB-KW"/>
</dbReference>
<feature type="domain" description="Endonuclease/exonuclease/phosphatase" evidence="1">
    <location>
        <begin position="172"/>
        <end position="262"/>
    </location>
</feature>
<keyword evidence="2" id="KW-0255">Endonuclease</keyword>
<keyword evidence="2" id="KW-0269">Exonuclease</keyword>
<keyword evidence="3" id="KW-1185">Reference proteome</keyword>
<dbReference type="Proteomes" id="UP000476055">
    <property type="component" value="Unassembled WGS sequence"/>
</dbReference>
<accession>A0A6L5YLH4</accession>
<evidence type="ECO:0000313" key="2">
    <source>
        <dbReference type="EMBL" id="MST59264.1"/>
    </source>
</evidence>
<name>A0A6L5YLH4_9FIRM</name>
<dbReference type="Gene3D" id="3.60.10.10">
    <property type="entry name" value="Endonuclease/exonuclease/phosphatase"/>
    <property type="match status" value="1"/>
</dbReference>
<sequence length="284" mass="32795">MGKSNLTTFIVSYNAAGYAWKLSQESWASRLQRSCNYIRETAPGAWVIGLSEVIPGRDDKYLAILQKSFPEYILVTPHAYRKNSSPRSAINVLLIHREGYRYHATRTLEDLENSLLYNYVGIDTDHGYYRVLNIHIPHTDNGDRPIWYQRNRIDLRKKFEVALKKTCRTYAQELEMPFVLLGDLNATPDGSLIQELTNPYGPCLFNATLTRNWVTPTYINPERGSAHLDGIFYSTGAMQSDMLTVRENQILREPVDEKMSDHCMILGQIVMRYEEPALYWDKES</sequence>
<keyword evidence="2" id="KW-0378">Hydrolase</keyword>
<dbReference type="EMBL" id="VUMU01000027">
    <property type="protein sequence ID" value="MST59264.1"/>
    <property type="molecule type" value="Genomic_DNA"/>
</dbReference>
<comment type="caution">
    <text evidence="2">The sequence shown here is derived from an EMBL/GenBank/DDBJ whole genome shotgun (WGS) entry which is preliminary data.</text>
</comment>
<dbReference type="InterPro" id="IPR036691">
    <property type="entry name" value="Endo/exonu/phosph_ase_sf"/>
</dbReference>
<dbReference type="GO" id="GO:0004527">
    <property type="term" value="F:exonuclease activity"/>
    <property type="evidence" value="ECO:0007669"/>
    <property type="project" value="UniProtKB-KW"/>
</dbReference>
<dbReference type="RefSeq" id="WP_154498872.1">
    <property type="nucleotide sequence ID" value="NZ_VUMU01000027.1"/>
</dbReference>